<reference evidence="1" key="1">
    <citation type="submission" date="2023-07" db="EMBL/GenBank/DDBJ databases">
        <title>Fictibacillus sp. isolated from freshwater pond.</title>
        <authorList>
            <person name="Kirdat K."/>
            <person name="Bhat A."/>
            <person name="Mourya A."/>
            <person name="Yadav A."/>
        </authorList>
    </citation>
    <scope>NUCLEOTIDE SEQUENCE</scope>
    <source>
        <strain evidence="1">NE201</strain>
    </source>
</reference>
<dbReference type="PIRSF" id="PIRSF012293">
    <property type="entry name" value="EutA"/>
    <property type="match status" value="1"/>
</dbReference>
<name>A0ABT8I2C3_9BACL</name>
<dbReference type="Proteomes" id="UP001172721">
    <property type="component" value="Unassembled WGS sequence"/>
</dbReference>
<dbReference type="InterPro" id="IPR050696">
    <property type="entry name" value="FtsA/MreB"/>
</dbReference>
<dbReference type="RefSeq" id="WP_301167658.1">
    <property type="nucleotide sequence ID" value="NZ_JAUHTR010000013.1"/>
</dbReference>
<dbReference type="EMBL" id="JAUHTR010000013">
    <property type="protein sequence ID" value="MDN4526637.1"/>
    <property type="molecule type" value="Genomic_DNA"/>
</dbReference>
<proteinExistence type="predicted"/>
<dbReference type="InterPro" id="IPR043129">
    <property type="entry name" value="ATPase_NBD"/>
</dbReference>
<sequence length="473" mass="51459">MSSSGNIETILSVGIDIGTSTTKIIVSRFSLENIAGASHVPKIEIVKKEILYKSPIYRTPLLDNKKIIDIQEVHALVRKEYEKAGVMPTDVKTGAVIITGESATKENAQEIIHDLSSEAGEFLVATAGPDLESIIAAKGSGAYQYSLDTGKCIANIDIGGGTTNIAVYKKGILLGTCTLHVGGRLIEFQDGEIAAVSKPVKEVARMIDQSLSSQEDVESVLDFMVNTLTEILNGSIKTKENPLILGHLPEWGNTVEAIMFSGGVSECLYKHETAQSELYDDIGSCLANKIKESSRLAEWEWITPLETVRATVLGAGTQTTEISGATIQVDAAKLPLKNLPVFHLHLEDLQVGEESVKQAVQQALEMYDPNQEGINFALYISGLKILRFSEVQQIALWLLQAFQMQINNDQPLVIVMANDMAKVLGQSIQSLKPERPIVCIDQIKVENGDYLDIGSMLRAEVVPVVVKTLAFHS</sequence>
<comment type="caution">
    <text evidence="1">The sequence shown here is derived from an EMBL/GenBank/DDBJ whole genome shotgun (WGS) entry which is preliminary data.</text>
</comment>
<protein>
    <submittedName>
        <fullName evidence="1">Ethanolamine ammonia-lyase reactivating factor EutA</fullName>
    </submittedName>
</protein>
<dbReference type="PANTHER" id="PTHR32432">
    <property type="entry name" value="CELL DIVISION PROTEIN FTSA-RELATED"/>
    <property type="match status" value="1"/>
</dbReference>
<dbReference type="PANTHER" id="PTHR32432:SF13">
    <property type="entry name" value="ETHANOLAMINE AMMONIA-LYASE REACTIVASE EUTA"/>
    <property type="match status" value="1"/>
</dbReference>
<dbReference type="InterPro" id="IPR009377">
    <property type="entry name" value="EutA"/>
</dbReference>
<evidence type="ECO:0000313" key="1">
    <source>
        <dbReference type="EMBL" id="MDN4526637.1"/>
    </source>
</evidence>
<accession>A0ABT8I2C3</accession>
<dbReference type="Gene3D" id="3.30.420.40">
    <property type="match status" value="1"/>
</dbReference>
<dbReference type="Pfam" id="PF06277">
    <property type="entry name" value="EutA"/>
    <property type="match status" value="1"/>
</dbReference>
<evidence type="ECO:0000313" key="2">
    <source>
        <dbReference type="Proteomes" id="UP001172721"/>
    </source>
</evidence>
<keyword evidence="2" id="KW-1185">Reference proteome</keyword>
<dbReference type="SUPFAM" id="SSF53067">
    <property type="entry name" value="Actin-like ATPase domain"/>
    <property type="match status" value="1"/>
</dbReference>
<organism evidence="1 2">
    <name type="scientific">Fictibacillus fluitans</name>
    <dbReference type="NCBI Taxonomy" id="3058422"/>
    <lineage>
        <taxon>Bacteria</taxon>
        <taxon>Bacillati</taxon>
        <taxon>Bacillota</taxon>
        <taxon>Bacilli</taxon>
        <taxon>Bacillales</taxon>
        <taxon>Fictibacillaceae</taxon>
        <taxon>Fictibacillus</taxon>
    </lineage>
</organism>
<gene>
    <name evidence="1" type="ORF">QYB97_19305</name>
</gene>